<dbReference type="Pfam" id="PF06133">
    <property type="entry name" value="Com_YlbF"/>
    <property type="match status" value="1"/>
</dbReference>
<dbReference type="SUPFAM" id="SSF158622">
    <property type="entry name" value="YheA/YmcA-like"/>
    <property type="match status" value="1"/>
</dbReference>
<organism evidence="1 2">
    <name type="scientific">Loigolactobacillus rennini DSM 20253</name>
    <dbReference type="NCBI Taxonomy" id="1423796"/>
    <lineage>
        <taxon>Bacteria</taxon>
        <taxon>Bacillati</taxon>
        <taxon>Bacillota</taxon>
        <taxon>Bacilli</taxon>
        <taxon>Lactobacillales</taxon>
        <taxon>Lactobacillaceae</taxon>
        <taxon>Loigolactobacillus</taxon>
    </lineage>
</organism>
<comment type="caution">
    <text evidence="1">The sequence shown here is derived from an EMBL/GenBank/DDBJ whole genome shotgun (WGS) entry which is preliminary data.</text>
</comment>
<dbReference type="RefSeq" id="WP_057873119.1">
    <property type="nucleotide sequence ID" value="NZ_AYYI01000009.1"/>
</dbReference>
<evidence type="ECO:0000313" key="1">
    <source>
        <dbReference type="EMBL" id="KRM99621.1"/>
    </source>
</evidence>
<dbReference type="InterPro" id="IPR010368">
    <property type="entry name" value="Com_YlbF"/>
</dbReference>
<dbReference type="InterPro" id="IPR023378">
    <property type="entry name" value="YheA/YmcA-like_dom_sf"/>
</dbReference>
<dbReference type="EMBL" id="AYYI01000009">
    <property type="protein sequence ID" value="KRM99621.1"/>
    <property type="molecule type" value="Genomic_DNA"/>
</dbReference>
<dbReference type="STRING" id="1423796.FC24_GL002175"/>
<keyword evidence="2" id="KW-1185">Reference proteome</keyword>
<dbReference type="Gene3D" id="1.20.1500.10">
    <property type="entry name" value="YheA/YmcA-like"/>
    <property type="match status" value="1"/>
</dbReference>
<dbReference type="PANTHER" id="PTHR38448">
    <property type="entry name" value="REGULATORY PROTEIN YLBF-RELATED"/>
    <property type="match status" value="1"/>
</dbReference>
<accession>A0A0R2D7M8</accession>
<dbReference type="AlphaFoldDB" id="A0A0R2D7M8"/>
<dbReference type="PANTHER" id="PTHR38448:SF2">
    <property type="entry name" value="REGULATORY PROTEIN YLBF"/>
    <property type="match status" value="1"/>
</dbReference>
<protein>
    <submittedName>
        <fullName evidence="1">Regulatory protein YlbF</fullName>
    </submittedName>
</protein>
<dbReference type="InterPro" id="IPR052767">
    <property type="entry name" value="Bact_com_dev_regulator"/>
</dbReference>
<dbReference type="PATRIC" id="fig|1423796.3.peg.2207"/>
<reference evidence="1 2" key="1">
    <citation type="journal article" date="2015" name="Genome Announc.">
        <title>Expanding the biotechnology potential of lactobacilli through comparative genomics of 213 strains and associated genera.</title>
        <authorList>
            <person name="Sun Z."/>
            <person name="Harris H.M."/>
            <person name="McCann A."/>
            <person name="Guo C."/>
            <person name="Argimon S."/>
            <person name="Zhang W."/>
            <person name="Yang X."/>
            <person name="Jeffery I.B."/>
            <person name="Cooney J.C."/>
            <person name="Kagawa T.F."/>
            <person name="Liu W."/>
            <person name="Song Y."/>
            <person name="Salvetti E."/>
            <person name="Wrobel A."/>
            <person name="Rasinkangas P."/>
            <person name="Parkhill J."/>
            <person name="Rea M.C."/>
            <person name="O'Sullivan O."/>
            <person name="Ritari J."/>
            <person name="Douillard F.P."/>
            <person name="Paul Ross R."/>
            <person name="Yang R."/>
            <person name="Briner A.E."/>
            <person name="Felis G.E."/>
            <person name="de Vos W.M."/>
            <person name="Barrangou R."/>
            <person name="Klaenhammer T.R."/>
            <person name="Caufield P.W."/>
            <person name="Cui Y."/>
            <person name="Zhang H."/>
            <person name="O'Toole P.W."/>
        </authorList>
    </citation>
    <scope>NUCLEOTIDE SEQUENCE [LARGE SCALE GENOMIC DNA]</scope>
    <source>
        <strain evidence="1 2">DSM 20253</strain>
    </source>
</reference>
<gene>
    <name evidence="1" type="ORF">FC24_GL002175</name>
</gene>
<name>A0A0R2D7M8_9LACO</name>
<proteinExistence type="predicted"/>
<sequence length="142" mass="15912">MIISENSVALLEQADRLAEAFAASAVFAAYQKQSQILAKDQAAQRQIATLQTLKTDYQQIKPYGHYAPGYRQLKHRLQQKTREVMLLPSVAAFKRAEMDLQTVLDEMSVQLASCVSPDVKVATGNPFYLTDRTKTDCISRSE</sequence>
<dbReference type="Proteomes" id="UP000051638">
    <property type="component" value="Unassembled WGS sequence"/>
</dbReference>
<dbReference type="OrthoDB" id="2157513at2"/>
<evidence type="ECO:0000313" key="2">
    <source>
        <dbReference type="Proteomes" id="UP000051638"/>
    </source>
</evidence>